<sequence>MSFPRTNVAYELPPTVKSLNDGWLATCQSAAIVSGLFAIVEAQLLTFVKLPSSYTHPPSFAAMQALLVFTYSALFFSLSATISSLILTDEFGELPVRASRKSNPVKQGTFDSSAASLLEVYGARKSWRWLMWHWVLTLNGAVVCLAVQIVLYVWLQETVAIKVVVLCIAVFGLLPLLHFLPQRPSSKRSSLIVATP</sequence>
<reference evidence="1" key="1">
    <citation type="submission" date="2021-03" db="EMBL/GenBank/DDBJ databases">
        <authorList>
            <consortium name="DOE Joint Genome Institute"/>
            <person name="Ahrendt S."/>
            <person name="Looney B.P."/>
            <person name="Miyauchi S."/>
            <person name="Morin E."/>
            <person name="Drula E."/>
            <person name="Courty P.E."/>
            <person name="Chicoki N."/>
            <person name="Fauchery L."/>
            <person name="Kohler A."/>
            <person name="Kuo A."/>
            <person name="Labutti K."/>
            <person name="Pangilinan J."/>
            <person name="Lipzen A."/>
            <person name="Riley R."/>
            <person name="Andreopoulos W."/>
            <person name="He G."/>
            <person name="Johnson J."/>
            <person name="Barry K.W."/>
            <person name="Grigoriev I.V."/>
            <person name="Nagy L."/>
            <person name="Hibbett D."/>
            <person name="Henrissat B."/>
            <person name="Matheny P.B."/>
            <person name="Labbe J."/>
            <person name="Martin F."/>
        </authorList>
    </citation>
    <scope>NUCLEOTIDE SEQUENCE</scope>
    <source>
        <strain evidence="1">HHB10654</strain>
    </source>
</reference>
<reference evidence="1" key="2">
    <citation type="journal article" date="2022" name="New Phytol.">
        <title>Evolutionary transition to the ectomycorrhizal habit in the genomes of a hyperdiverse lineage of mushroom-forming fungi.</title>
        <authorList>
            <person name="Looney B."/>
            <person name="Miyauchi S."/>
            <person name="Morin E."/>
            <person name="Drula E."/>
            <person name="Courty P.E."/>
            <person name="Kohler A."/>
            <person name="Kuo A."/>
            <person name="LaButti K."/>
            <person name="Pangilinan J."/>
            <person name="Lipzen A."/>
            <person name="Riley R."/>
            <person name="Andreopoulos W."/>
            <person name="He G."/>
            <person name="Johnson J."/>
            <person name="Nolan M."/>
            <person name="Tritt A."/>
            <person name="Barry K.W."/>
            <person name="Grigoriev I.V."/>
            <person name="Nagy L.G."/>
            <person name="Hibbett D."/>
            <person name="Henrissat B."/>
            <person name="Matheny P.B."/>
            <person name="Labbe J."/>
            <person name="Martin F.M."/>
        </authorList>
    </citation>
    <scope>NUCLEOTIDE SEQUENCE</scope>
    <source>
        <strain evidence="1">HHB10654</strain>
    </source>
</reference>
<accession>A0ACB8THH6</accession>
<dbReference type="EMBL" id="MU277189">
    <property type="protein sequence ID" value="KAI0067850.1"/>
    <property type="molecule type" value="Genomic_DNA"/>
</dbReference>
<dbReference type="Proteomes" id="UP000814140">
    <property type="component" value="Unassembled WGS sequence"/>
</dbReference>
<proteinExistence type="predicted"/>
<evidence type="ECO:0000313" key="2">
    <source>
        <dbReference type="Proteomes" id="UP000814140"/>
    </source>
</evidence>
<name>A0ACB8THH6_9AGAM</name>
<gene>
    <name evidence="1" type="ORF">BV25DRAFT_875925</name>
</gene>
<comment type="caution">
    <text evidence="1">The sequence shown here is derived from an EMBL/GenBank/DDBJ whole genome shotgun (WGS) entry which is preliminary data.</text>
</comment>
<keyword evidence="2" id="KW-1185">Reference proteome</keyword>
<protein>
    <submittedName>
        <fullName evidence="1">Uncharacterized protein</fullName>
    </submittedName>
</protein>
<organism evidence="1 2">
    <name type="scientific">Artomyces pyxidatus</name>
    <dbReference type="NCBI Taxonomy" id="48021"/>
    <lineage>
        <taxon>Eukaryota</taxon>
        <taxon>Fungi</taxon>
        <taxon>Dikarya</taxon>
        <taxon>Basidiomycota</taxon>
        <taxon>Agaricomycotina</taxon>
        <taxon>Agaricomycetes</taxon>
        <taxon>Russulales</taxon>
        <taxon>Auriscalpiaceae</taxon>
        <taxon>Artomyces</taxon>
    </lineage>
</organism>
<evidence type="ECO:0000313" key="1">
    <source>
        <dbReference type="EMBL" id="KAI0067850.1"/>
    </source>
</evidence>